<dbReference type="SUPFAM" id="SSF55804">
    <property type="entry name" value="Phoshotransferase/anion transport protein"/>
    <property type="match status" value="1"/>
</dbReference>
<dbReference type="Pfam" id="PF00391">
    <property type="entry name" value="PEP-utilizers"/>
    <property type="match status" value="1"/>
</dbReference>
<organism evidence="19 20">
    <name type="scientific">Rhodovulum kholense</name>
    <dbReference type="NCBI Taxonomy" id="453584"/>
    <lineage>
        <taxon>Bacteria</taxon>
        <taxon>Pseudomonadati</taxon>
        <taxon>Pseudomonadota</taxon>
        <taxon>Alphaproteobacteria</taxon>
        <taxon>Rhodobacterales</taxon>
        <taxon>Paracoccaceae</taxon>
        <taxon>Rhodovulum</taxon>
    </lineage>
</organism>
<evidence type="ECO:0000313" key="20">
    <source>
        <dbReference type="Proteomes" id="UP000244037"/>
    </source>
</evidence>
<dbReference type="PROSITE" id="PS00369">
    <property type="entry name" value="PTS_HPR_HIS"/>
    <property type="match status" value="1"/>
</dbReference>
<keyword evidence="20" id="KW-1185">Reference proteome</keyword>
<evidence type="ECO:0000256" key="6">
    <source>
        <dbReference type="ARBA" id="ARBA00012232"/>
    </source>
</evidence>
<dbReference type="AlphaFoldDB" id="A0A8E2VGW3"/>
<evidence type="ECO:0000256" key="14">
    <source>
        <dbReference type="ARBA" id="ARBA00022723"/>
    </source>
</evidence>
<sequence>MISLTNNLVALGRKARDKADAIAQAVDLLAAAGKIDPRYGDSMLGREKVANTFLGNGIAIPHGLPKDRELIRETAIAVVQLPEGVDWGPGDRARLVVAIAAKSDEHLQILTNLMDVLGDPAEADRLATTGETGDIVARLTGAAAVPAAPPADAGEAFGDGFEATIAGAHGLHARPATALVDIAKGFKAEIRVAHGDKTGNAKSLISLLGLGVAGGGRIRATARGPDADRALAALKAAIEAGLDDEEEAGQAASGTARAPEVSYDGHMIAGIASSPGFAIAPVFRFAREEVVFEANAADPAAERRRLDAVVKTAGRQLEDLYEEVWKKSGPAKAGIFRAHQEFLEDPEIVAAAQALIEAGRSAPFAWKSAYLDRADMLAAMRDPVLAGRAVDLRDAGHRVLRLLGEVKSDAAAHPTEPCILVADDLTPSDTAGLDPALVQGICTASGGPTSHSSIIARSLDIPAVTGAGASVLDIASGTPALLDGAHGLLVTGPSEADTGRIRTALADLGKQREIEKRDCYRPALTTDGVRIEVVANISDTGEARAAVDAGGEGVGLLRTEFLFLNRPDAPSEEEQVEIYAAMIEALNGLPIIVRTLDVGGDKAIPYLRMPAEENPFLGERGIRFCLSHEEIFRTQLRAIYRASARGPVRIMFPMVAMTGELDRALAIATEVRREIGAKEVETGIMIEVPSAVMMARELAQRVDFFSIGTNDLTQYVLAMDRMHPVLARHADGLQPAVLRMIDLTVKAARAEEIWVGACGGIAGDPLGATILSGLGVVELSVSIPSIAAVKAQLRRQSMAENRKLAERALACPDAGAVRALGRGGA</sequence>
<evidence type="ECO:0000256" key="15">
    <source>
        <dbReference type="ARBA" id="ARBA00022777"/>
    </source>
</evidence>
<dbReference type="InterPro" id="IPR023151">
    <property type="entry name" value="PEP_util_CS"/>
</dbReference>
<dbReference type="SUPFAM" id="SSF55594">
    <property type="entry name" value="HPr-like"/>
    <property type="match status" value="1"/>
</dbReference>
<dbReference type="PROSITE" id="PS00372">
    <property type="entry name" value="PTS_EIIA_TYPE_2_HIS"/>
    <property type="match status" value="1"/>
</dbReference>
<dbReference type="InterPro" id="IPR006318">
    <property type="entry name" value="PTS_EI-like"/>
</dbReference>
<dbReference type="GO" id="GO:0005737">
    <property type="term" value="C:cytoplasm"/>
    <property type="evidence" value="ECO:0007669"/>
    <property type="project" value="UniProtKB-SubCell"/>
</dbReference>
<evidence type="ECO:0000256" key="5">
    <source>
        <dbReference type="ARBA" id="ARBA00007837"/>
    </source>
</evidence>
<comment type="subcellular location">
    <subcellularLocation>
        <location evidence="4">Cytoplasm</location>
    </subcellularLocation>
</comment>
<keyword evidence="12" id="KW-0808">Transferase</keyword>
<dbReference type="Gene3D" id="3.50.30.10">
    <property type="entry name" value="Phosphohistidine domain"/>
    <property type="match status" value="1"/>
</dbReference>
<dbReference type="GO" id="GO:0008965">
    <property type="term" value="F:phosphoenolpyruvate-protein phosphotransferase activity"/>
    <property type="evidence" value="ECO:0007669"/>
    <property type="project" value="UniProtKB-EC"/>
</dbReference>
<dbReference type="NCBIfam" id="TIGR01003">
    <property type="entry name" value="PTS_HPr_family"/>
    <property type="match status" value="1"/>
</dbReference>
<dbReference type="InterPro" id="IPR008731">
    <property type="entry name" value="PTS_EIN"/>
</dbReference>
<dbReference type="PROSITE" id="PS00742">
    <property type="entry name" value="PEP_ENZYMES_2"/>
    <property type="match status" value="1"/>
</dbReference>
<dbReference type="EC" id="2.7.3.9" evidence="6"/>
<comment type="catalytic activity">
    <reaction evidence="1">
        <text>L-histidyl-[protein] + phosphoenolpyruvate = N(pros)-phospho-L-histidyl-[protein] + pyruvate</text>
        <dbReference type="Rhea" id="RHEA:23880"/>
        <dbReference type="Rhea" id="RHEA-COMP:9745"/>
        <dbReference type="Rhea" id="RHEA-COMP:9746"/>
        <dbReference type="ChEBI" id="CHEBI:15361"/>
        <dbReference type="ChEBI" id="CHEBI:29979"/>
        <dbReference type="ChEBI" id="CHEBI:58702"/>
        <dbReference type="ChEBI" id="CHEBI:64837"/>
        <dbReference type="EC" id="2.7.3.9"/>
    </reaction>
</comment>
<evidence type="ECO:0000256" key="12">
    <source>
        <dbReference type="ARBA" id="ARBA00022679"/>
    </source>
</evidence>
<keyword evidence="11" id="KW-0762">Sugar transport</keyword>
<dbReference type="InterPro" id="IPR002114">
    <property type="entry name" value="PTS_HPr_Ser_P_site"/>
</dbReference>
<evidence type="ECO:0000256" key="13">
    <source>
        <dbReference type="ARBA" id="ARBA00022683"/>
    </source>
</evidence>
<dbReference type="RefSeq" id="WP_108028353.1">
    <property type="nucleotide sequence ID" value="NZ_QAYC01000016.1"/>
</dbReference>
<accession>A0A8E2VGW3</accession>
<dbReference type="GO" id="GO:0009401">
    <property type="term" value="P:phosphoenolpyruvate-dependent sugar phosphotransferase system"/>
    <property type="evidence" value="ECO:0007669"/>
    <property type="project" value="UniProtKB-KW"/>
</dbReference>
<keyword evidence="9" id="KW-0963">Cytoplasm</keyword>
<keyword evidence="10" id="KW-0597">Phosphoprotein</keyword>
<dbReference type="Gene3D" id="3.20.20.60">
    <property type="entry name" value="Phosphoenolpyruvate-binding domains"/>
    <property type="match status" value="1"/>
</dbReference>
<evidence type="ECO:0000256" key="1">
    <source>
        <dbReference type="ARBA" id="ARBA00000683"/>
    </source>
</evidence>
<dbReference type="InterPro" id="IPR016152">
    <property type="entry name" value="PTrfase/Anion_transptr"/>
</dbReference>
<dbReference type="Gene3D" id="1.10.274.10">
    <property type="entry name" value="PtsI, HPr-binding domain"/>
    <property type="match status" value="1"/>
</dbReference>
<dbReference type="Pfam" id="PF00359">
    <property type="entry name" value="PTS_EIIA_2"/>
    <property type="match status" value="1"/>
</dbReference>
<dbReference type="InterPro" id="IPR018274">
    <property type="entry name" value="PEP_util_AS"/>
</dbReference>
<dbReference type="PANTHER" id="PTHR46244:SF6">
    <property type="entry name" value="PHOSPHOENOLPYRUVATE-PROTEIN PHOSPHOTRANSFERASE"/>
    <property type="match status" value="1"/>
</dbReference>
<evidence type="ECO:0000256" key="8">
    <source>
        <dbReference type="ARBA" id="ARBA00022448"/>
    </source>
</evidence>
<dbReference type="InterPro" id="IPR036618">
    <property type="entry name" value="PtsI_HPr-bd_sf"/>
</dbReference>
<dbReference type="PROSITE" id="PS00589">
    <property type="entry name" value="PTS_HPR_SER"/>
    <property type="match status" value="1"/>
</dbReference>
<reference evidence="19 20" key="1">
    <citation type="submission" date="2018-04" db="EMBL/GenBank/DDBJ databases">
        <title>Genomic Encyclopedia of Archaeal and Bacterial Type Strains, Phase II (KMG-II): from individual species to whole genera.</title>
        <authorList>
            <person name="Goeker M."/>
        </authorList>
    </citation>
    <scope>NUCLEOTIDE SEQUENCE [LARGE SCALE GENOMIC DNA]</scope>
    <source>
        <strain evidence="19 20">DSM 19783</strain>
    </source>
</reference>
<evidence type="ECO:0000313" key="19">
    <source>
        <dbReference type="EMBL" id="PTW44486.1"/>
    </source>
</evidence>
<dbReference type="InterPro" id="IPR040442">
    <property type="entry name" value="Pyrv_kinase-like_dom_sf"/>
</dbReference>
<keyword evidence="8" id="KW-0813">Transport</keyword>
<keyword evidence="16" id="KW-0460">Magnesium</keyword>
<dbReference type="CDD" id="cd00367">
    <property type="entry name" value="PTS-HPr_like"/>
    <property type="match status" value="1"/>
</dbReference>
<dbReference type="GO" id="GO:0016301">
    <property type="term" value="F:kinase activity"/>
    <property type="evidence" value="ECO:0007669"/>
    <property type="project" value="UniProtKB-KW"/>
</dbReference>
<dbReference type="SUPFAM" id="SSF47831">
    <property type="entry name" value="Enzyme I of the PEP:sugar phosphotransferase system HPr-binding (sub)domain"/>
    <property type="match status" value="1"/>
</dbReference>
<keyword evidence="14" id="KW-0479">Metal-binding</keyword>
<dbReference type="InterPro" id="IPR008279">
    <property type="entry name" value="PEP-util_enz_mobile_dom"/>
</dbReference>
<dbReference type="Pfam" id="PF00381">
    <property type="entry name" value="PTS-HPr"/>
    <property type="match status" value="1"/>
</dbReference>
<dbReference type="Proteomes" id="UP000244037">
    <property type="component" value="Unassembled WGS sequence"/>
</dbReference>
<evidence type="ECO:0000259" key="18">
    <source>
        <dbReference type="PROSITE" id="PS51350"/>
    </source>
</evidence>
<dbReference type="InterPro" id="IPR015813">
    <property type="entry name" value="Pyrv/PenolPyrv_kinase-like_dom"/>
</dbReference>
<evidence type="ECO:0000256" key="3">
    <source>
        <dbReference type="ARBA" id="ARBA00003136"/>
    </source>
</evidence>
<dbReference type="CDD" id="cd00211">
    <property type="entry name" value="PTS_IIA_fru"/>
    <property type="match status" value="1"/>
</dbReference>
<evidence type="ECO:0000256" key="16">
    <source>
        <dbReference type="ARBA" id="ARBA00022842"/>
    </source>
</evidence>
<dbReference type="GO" id="GO:0046872">
    <property type="term" value="F:metal ion binding"/>
    <property type="evidence" value="ECO:0007669"/>
    <property type="project" value="UniProtKB-KW"/>
</dbReference>
<proteinExistence type="inferred from homology"/>
<evidence type="ECO:0000256" key="7">
    <source>
        <dbReference type="ARBA" id="ARBA00015565"/>
    </source>
</evidence>
<dbReference type="PROSITE" id="PS51094">
    <property type="entry name" value="PTS_EIIA_TYPE_2"/>
    <property type="match status" value="1"/>
</dbReference>
<dbReference type="InterPro" id="IPR001020">
    <property type="entry name" value="PTS_HPr_His_P_site"/>
</dbReference>
<dbReference type="InterPro" id="IPR050499">
    <property type="entry name" value="PEP-utilizing_PTS_enzyme"/>
</dbReference>
<evidence type="ECO:0000256" key="10">
    <source>
        <dbReference type="ARBA" id="ARBA00022553"/>
    </source>
</evidence>
<comment type="caution">
    <text evidence="19">The sequence shown here is derived from an EMBL/GenBank/DDBJ whole genome shotgun (WGS) entry which is preliminary data.</text>
</comment>
<keyword evidence="15" id="KW-0418">Kinase</keyword>
<feature type="domain" description="PTS EIIA type-2" evidence="17">
    <location>
        <begin position="2"/>
        <end position="142"/>
    </location>
</feature>
<dbReference type="InterPro" id="IPR002178">
    <property type="entry name" value="PTS_EIIA_type-2_dom"/>
</dbReference>
<dbReference type="PRINTS" id="PR01736">
    <property type="entry name" value="PHPHTRNFRASE"/>
</dbReference>
<gene>
    <name evidence="19" type="ORF">C8N38_11624</name>
</gene>
<dbReference type="Pfam" id="PF02896">
    <property type="entry name" value="PEP-utilizers_C"/>
    <property type="match status" value="1"/>
</dbReference>
<evidence type="ECO:0000256" key="4">
    <source>
        <dbReference type="ARBA" id="ARBA00004496"/>
    </source>
</evidence>
<dbReference type="PROSITE" id="PS51350">
    <property type="entry name" value="PTS_HPR_DOM"/>
    <property type="match status" value="1"/>
</dbReference>
<evidence type="ECO:0000256" key="2">
    <source>
        <dbReference type="ARBA" id="ARBA00001946"/>
    </source>
</evidence>
<evidence type="ECO:0000256" key="11">
    <source>
        <dbReference type="ARBA" id="ARBA00022597"/>
    </source>
</evidence>
<dbReference type="Gene3D" id="3.30.1340.10">
    <property type="entry name" value="HPr-like"/>
    <property type="match status" value="1"/>
</dbReference>
<evidence type="ECO:0000259" key="17">
    <source>
        <dbReference type="PROSITE" id="PS51094"/>
    </source>
</evidence>
<comment type="similarity">
    <text evidence="5">Belongs to the PEP-utilizing enzyme family.</text>
</comment>
<dbReference type="SUPFAM" id="SSF52009">
    <property type="entry name" value="Phosphohistidine domain"/>
    <property type="match status" value="1"/>
</dbReference>
<dbReference type="Pfam" id="PF05524">
    <property type="entry name" value="PEP-utilisers_N"/>
    <property type="match status" value="1"/>
</dbReference>
<dbReference type="PANTHER" id="PTHR46244">
    <property type="entry name" value="PHOSPHOENOLPYRUVATE-PROTEIN PHOSPHOTRANSFERASE"/>
    <property type="match status" value="1"/>
</dbReference>
<comment type="cofactor">
    <cofactor evidence="2">
        <name>Mg(2+)</name>
        <dbReference type="ChEBI" id="CHEBI:18420"/>
    </cofactor>
</comment>
<dbReference type="InterPro" id="IPR036637">
    <property type="entry name" value="Phosphohistidine_dom_sf"/>
</dbReference>
<dbReference type="SUPFAM" id="SSF51621">
    <property type="entry name" value="Phosphoenolpyruvate/pyruvate domain"/>
    <property type="match status" value="1"/>
</dbReference>
<dbReference type="PRINTS" id="PR00107">
    <property type="entry name" value="PHOSPHOCPHPR"/>
</dbReference>
<dbReference type="InterPro" id="IPR035895">
    <property type="entry name" value="HPr-like_sf"/>
</dbReference>
<dbReference type="OrthoDB" id="9765468at2"/>
<protein>
    <recommendedName>
        <fullName evidence="7">Multiphosphoryl transfer protein</fullName>
        <ecNumber evidence="6">2.7.3.9</ecNumber>
    </recommendedName>
</protein>
<comment type="function">
    <text evidence="3">The phosphoenolpyruvate-dependent sugar phosphotransferase system (sugar PTS), a major carbohydrate active transport system, catalyzes the phosphorylation of incoming sugar substrates concomitantly with their translocation across the cell membrane. The enzyme II FruAB PTS system is involved in fructose transport.</text>
</comment>
<feature type="domain" description="HPr" evidence="18">
    <location>
        <begin position="158"/>
        <end position="245"/>
    </location>
</feature>
<dbReference type="NCBIfam" id="TIGR01417">
    <property type="entry name" value="PTS_I_fam"/>
    <property type="match status" value="1"/>
</dbReference>
<dbReference type="InterPro" id="IPR000032">
    <property type="entry name" value="HPr-like"/>
</dbReference>
<evidence type="ECO:0000256" key="9">
    <source>
        <dbReference type="ARBA" id="ARBA00022490"/>
    </source>
</evidence>
<dbReference type="PROSITE" id="PS00370">
    <property type="entry name" value="PEP_ENZYMES_PHOS_SITE"/>
    <property type="match status" value="1"/>
</dbReference>
<dbReference type="InterPro" id="IPR000121">
    <property type="entry name" value="PEP_util_C"/>
</dbReference>
<name>A0A8E2VGW3_9RHOB</name>
<keyword evidence="13" id="KW-0598">Phosphotransferase system</keyword>
<dbReference type="Gene3D" id="3.40.930.10">
    <property type="entry name" value="Mannitol-specific EII, Chain A"/>
    <property type="match status" value="1"/>
</dbReference>
<dbReference type="EMBL" id="QAYC01000016">
    <property type="protein sequence ID" value="PTW44486.1"/>
    <property type="molecule type" value="Genomic_DNA"/>
</dbReference>